<dbReference type="RefSeq" id="XP_024690396.1">
    <property type="nucleotide sequence ID" value="XM_024842009.1"/>
</dbReference>
<dbReference type="GeneID" id="36549538"/>
<reference evidence="2" key="1">
    <citation type="submission" date="2016-12" db="EMBL/GenBank/DDBJ databases">
        <title>The genomes of Aspergillus section Nigri reveals drivers in fungal speciation.</title>
        <authorList>
            <consortium name="DOE Joint Genome Institute"/>
            <person name="Vesth T.C."/>
            <person name="Nybo J."/>
            <person name="Theobald S."/>
            <person name="Brandl J."/>
            <person name="Frisvad J.C."/>
            <person name="Nielsen K.F."/>
            <person name="Lyhne E.K."/>
            <person name="Kogle M.E."/>
            <person name="Kuo A."/>
            <person name="Riley R."/>
            <person name="Clum A."/>
            <person name="Nolan M."/>
            <person name="Lipzen A."/>
            <person name="Salamov A."/>
            <person name="Henrissat B."/>
            <person name="Wiebenga A."/>
            <person name="De vries R.P."/>
            <person name="Grigoriev I.V."/>
            <person name="Mortensen U.H."/>
            <person name="Andersen M.R."/>
            <person name="Baker S.E."/>
        </authorList>
    </citation>
    <scope>NUCLEOTIDE SEQUENCE</scope>
    <source>
        <strain evidence="2">IBT 28561</strain>
    </source>
</reference>
<sequence>MMSFSHHGGFLALSPTYQAQGELLMSEKGSRLGGAVGVLFNLLDSVCGGSLRSRSGHDEAVELRMDDLLALIHHDQWFMLGLPLGDSLFDLFLFSWIWTCIYIFLYSIIYRELVNTGCN</sequence>
<dbReference type="VEuPathDB" id="FungiDB:P168DRAFT_56348"/>
<keyword evidence="1" id="KW-1133">Transmembrane helix</keyword>
<keyword evidence="1" id="KW-0472">Membrane</keyword>
<gene>
    <name evidence="2" type="ORF">P168DRAFT_56348</name>
</gene>
<accession>A0A2I1CVZ5</accession>
<dbReference type="EMBL" id="MSFM01000011">
    <property type="protein sequence ID" value="PKY01802.1"/>
    <property type="molecule type" value="Genomic_DNA"/>
</dbReference>
<name>A0A2I1CVZ5_ASPC2</name>
<evidence type="ECO:0000313" key="2">
    <source>
        <dbReference type="EMBL" id="PKY01802.1"/>
    </source>
</evidence>
<proteinExistence type="predicted"/>
<feature type="transmembrane region" description="Helical" evidence="1">
    <location>
        <begin position="88"/>
        <end position="109"/>
    </location>
</feature>
<evidence type="ECO:0000256" key="1">
    <source>
        <dbReference type="SAM" id="Phobius"/>
    </source>
</evidence>
<evidence type="ECO:0000313" key="3">
    <source>
        <dbReference type="Proteomes" id="UP000234254"/>
    </source>
</evidence>
<keyword evidence="3" id="KW-1185">Reference proteome</keyword>
<dbReference type="AlphaFoldDB" id="A0A2I1CVZ5"/>
<comment type="caution">
    <text evidence="2">The sequence shown here is derived from an EMBL/GenBank/DDBJ whole genome shotgun (WGS) entry which is preliminary data.</text>
</comment>
<dbReference type="Proteomes" id="UP000234254">
    <property type="component" value="Unassembled WGS sequence"/>
</dbReference>
<keyword evidence="1" id="KW-0812">Transmembrane</keyword>
<organism evidence="2 3">
    <name type="scientific">Aspergillus campestris (strain IBT 28561)</name>
    <dbReference type="NCBI Taxonomy" id="1392248"/>
    <lineage>
        <taxon>Eukaryota</taxon>
        <taxon>Fungi</taxon>
        <taxon>Dikarya</taxon>
        <taxon>Ascomycota</taxon>
        <taxon>Pezizomycotina</taxon>
        <taxon>Eurotiomycetes</taxon>
        <taxon>Eurotiomycetidae</taxon>
        <taxon>Eurotiales</taxon>
        <taxon>Aspergillaceae</taxon>
        <taxon>Aspergillus</taxon>
        <taxon>Aspergillus subgen. Circumdati</taxon>
    </lineage>
</organism>
<protein>
    <submittedName>
        <fullName evidence="2">Uncharacterized protein</fullName>
    </submittedName>
</protein>